<dbReference type="InterPro" id="IPR016135">
    <property type="entry name" value="UBQ-conjugating_enzyme/RWD"/>
</dbReference>
<evidence type="ECO:0000256" key="4">
    <source>
        <dbReference type="ARBA" id="ARBA00022786"/>
    </source>
</evidence>
<dbReference type="Pfam" id="PF23046">
    <property type="entry name" value="tSH3-B_UBE2O"/>
    <property type="match status" value="1"/>
</dbReference>
<sequence>MTKAPKGSGRRAKKTLKKAEVMESAAEKPLIYRDDVVKCGKYGDVLGIVMEAAGDYDSYDSSDDYDDDEDEYYWHGTRGGGGGGGRGRGGGGGGFDGSNMDYDEDDDVLPDGKAAVRWTDGYETVDDMTDITVIDRNFVLGDVVASASDPTGQLGVVMDVNKIVDLKAANGDIIKGVSSKDLTCIRKFSEDDFVVMGPWLGQVEQVFENVTVAFDDGSACIVYRADNSELLPAQEPPFDETNCPFYPGQRVRAASPSFFKHCKWLSGFWKKSFREGTVVKLETDSVDVYWKESAYRGTDTDQVDFPAKSQKPKNLAVLSCISYADWQLGDWCLLPSPPQTASYGNDASTSVELTESSGVPLNIPEAGRTIKGKKAESSGVVSTDASCVELGSGHIVDGPCRIEKKGKQVDESSSNKLGENKESEHIISKEPAEHKKQHKVRSRRAERKRKRDKKFESALWIVNTMTKVDVVWQDATREYQLDSTSLIPIRNPNDHEFFPDDYVVDKSSNDVDNSSEGLRVGIVRRVNSKERTACVRWLKPVSKPDEPKEFDCEEVLSAYELDGHPDHHYNYGYVVARLPSVSNSSETANFGSIVENQDESSTNFTNLSWIGNIIGFQDGDIKVKWGDGTVSKVGHHEVYVVYEEDDEEWSESESFGSDSSASWGTAAEDKMEVDDSEKEVDQKTRDLVHGENDGAGEEKDELKTKDSFKHFDIAQNPVDHHFITGNGEGTSGRKWTKKVQQEWNVLEKDLPDAIYVRVFEDRMDLIRAVIVGASETPYQDGLFFFDFKIPPEYPQVPPVAFYHSGGLELNPNLYPDGKVCLSLLHTWDGNDGELWDSSYSTILQVLVSLQGLVLNSKPYFNEPGYEKQIGSSEGEKNSLSFNENTYLMSLRSMLYLLRRPPMHFEDFVKDHFRKRGLYILKACEAYLGGSCIGSLTEEACTTEKSREHSCSTGFKLTLAKILPRLISALREVGVDCRQFEHLEKTENLQNIKES</sequence>
<keyword evidence="5" id="KW-0067">ATP-binding</keyword>
<organism evidence="8 9">
    <name type="scientific">Ananas comosus</name>
    <name type="common">Pineapple</name>
    <name type="synonym">Ananas ananas</name>
    <dbReference type="NCBI Taxonomy" id="4615"/>
    <lineage>
        <taxon>Eukaryota</taxon>
        <taxon>Viridiplantae</taxon>
        <taxon>Streptophyta</taxon>
        <taxon>Embryophyta</taxon>
        <taxon>Tracheophyta</taxon>
        <taxon>Spermatophyta</taxon>
        <taxon>Magnoliopsida</taxon>
        <taxon>Liliopsida</taxon>
        <taxon>Poales</taxon>
        <taxon>Bromeliaceae</taxon>
        <taxon>Bromelioideae</taxon>
        <taxon>Ananas</taxon>
    </lineage>
</organism>
<evidence type="ECO:0000313" key="8">
    <source>
        <dbReference type="EMBL" id="OAY64561.1"/>
    </source>
</evidence>
<proteinExistence type="predicted"/>
<dbReference type="Proteomes" id="UP000092600">
    <property type="component" value="Unassembled WGS sequence"/>
</dbReference>
<dbReference type="Pfam" id="PF23044">
    <property type="entry name" value="SH3-C_UBE2O"/>
    <property type="match status" value="1"/>
</dbReference>
<dbReference type="SUPFAM" id="SSF54495">
    <property type="entry name" value="UBC-like"/>
    <property type="match status" value="1"/>
</dbReference>
<dbReference type="EMBL" id="LSRQ01007799">
    <property type="protein sequence ID" value="OAY64561.1"/>
    <property type="molecule type" value="Genomic_DNA"/>
</dbReference>
<evidence type="ECO:0000256" key="3">
    <source>
        <dbReference type="ARBA" id="ARBA00022741"/>
    </source>
</evidence>
<gene>
    <name evidence="8" type="ORF">ACMD2_14345</name>
</gene>
<dbReference type="InterPro" id="IPR057735">
    <property type="entry name" value="UBE2O-like_tSH3-B"/>
</dbReference>
<protein>
    <recommendedName>
        <fullName evidence="1">E2 ubiquitin-conjugating enzyme</fullName>
        <ecNumber evidence="1">2.3.2.23</ecNumber>
    </recommendedName>
</protein>
<evidence type="ECO:0000256" key="5">
    <source>
        <dbReference type="ARBA" id="ARBA00022840"/>
    </source>
</evidence>
<dbReference type="InterPro" id="IPR000608">
    <property type="entry name" value="UBC"/>
</dbReference>
<evidence type="ECO:0000256" key="6">
    <source>
        <dbReference type="SAM" id="MobiDB-lite"/>
    </source>
</evidence>
<dbReference type="Pfam" id="PF00179">
    <property type="entry name" value="UQ_con"/>
    <property type="match status" value="1"/>
</dbReference>
<evidence type="ECO:0000256" key="2">
    <source>
        <dbReference type="ARBA" id="ARBA00022679"/>
    </source>
</evidence>
<dbReference type="GO" id="GO:0005524">
    <property type="term" value="F:ATP binding"/>
    <property type="evidence" value="ECO:0007669"/>
    <property type="project" value="UniProtKB-KW"/>
</dbReference>
<keyword evidence="3" id="KW-0547">Nucleotide-binding</keyword>
<name>A0A199UIM9_ANACO</name>
<dbReference type="GO" id="GO:0061631">
    <property type="term" value="F:ubiquitin conjugating enzyme activity"/>
    <property type="evidence" value="ECO:0007669"/>
    <property type="project" value="UniProtKB-EC"/>
</dbReference>
<feature type="domain" description="UBC core" evidence="7">
    <location>
        <begin position="734"/>
        <end position="894"/>
    </location>
</feature>
<dbReference type="PROSITE" id="PS50127">
    <property type="entry name" value="UBC_2"/>
    <property type="match status" value="1"/>
</dbReference>
<dbReference type="Pfam" id="PF23043">
    <property type="entry name" value="SH3-B_UBE2O"/>
    <property type="match status" value="1"/>
</dbReference>
<dbReference type="EC" id="2.3.2.23" evidence="1"/>
<reference evidence="8 9" key="1">
    <citation type="journal article" date="2016" name="DNA Res.">
        <title>The draft genome of MD-2 pineapple using hybrid error correction of long reads.</title>
        <authorList>
            <person name="Redwan R.M."/>
            <person name="Saidin A."/>
            <person name="Kumar S.V."/>
        </authorList>
    </citation>
    <scope>NUCLEOTIDE SEQUENCE [LARGE SCALE GENOMIC DNA]</scope>
    <source>
        <strain evidence="9">cv. MD2</strain>
        <tissue evidence="8">Leaf</tissue>
    </source>
</reference>
<feature type="region of interest" description="Disordered" evidence="6">
    <location>
        <begin position="645"/>
        <end position="702"/>
    </location>
</feature>
<feature type="compositionally biased region" description="Basic and acidic residues" evidence="6">
    <location>
        <begin position="679"/>
        <end position="702"/>
    </location>
</feature>
<dbReference type="InterPro" id="IPR057733">
    <property type="entry name" value="UBE2O-like_SH3-B"/>
</dbReference>
<dbReference type="PANTHER" id="PTHR46116">
    <property type="entry name" value="(E3-INDEPENDENT) E2 UBIQUITIN-CONJUGATING ENZYME"/>
    <property type="match status" value="1"/>
</dbReference>
<feature type="compositionally biased region" description="Gly residues" evidence="6">
    <location>
        <begin position="77"/>
        <end position="96"/>
    </location>
</feature>
<evidence type="ECO:0000313" key="9">
    <source>
        <dbReference type="Proteomes" id="UP000092600"/>
    </source>
</evidence>
<accession>A0A199UIM9</accession>
<dbReference type="STRING" id="4615.A0A199UIM9"/>
<dbReference type="InterPro" id="IPR057734">
    <property type="entry name" value="UBE2O-like_SH3-C"/>
</dbReference>
<keyword evidence="2" id="KW-0808">Transferase</keyword>
<comment type="caution">
    <text evidence="8">The sequence shown here is derived from an EMBL/GenBank/DDBJ whole genome shotgun (WGS) entry which is preliminary data.</text>
</comment>
<feature type="compositionally biased region" description="Low complexity" evidence="6">
    <location>
        <begin position="652"/>
        <end position="662"/>
    </location>
</feature>
<feature type="compositionally biased region" description="Basic residues" evidence="6">
    <location>
        <begin position="435"/>
        <end position="449"/>
    </location>
</feature>
<feature type="compositionally biased region" description="Basic and acidic residues" evidence="6">
    <location>
        <begin position="418"/>
        <end position="434"/>
    </location>
</feature>
<dbReference type="FunFam" id="3.10.110.10:FF:000028">
    <property type="entry name" value="Probable ubiquitin-conjugating enzyme E2 23"/>
    <property type="match status" value="1"/>
</dbReference>
<keyword evidence="4" id="KW-0833">Ubl conjugation pathway</keyword>
<dbReference type="AlphaFoldDB" id="A0A199UIM9"/>
<dbReference type="SMART" id="SM00212">
    <property type="entry name" value="UBCc"/>
    <property type="match status" value="1"/>
</dbReference>
<evidence type="ECO:0000259" key="7">
    <source>
        <dbReference type="PROSITE" id="PS50127"/>
    </source>
</evidence>
<feature type="region of interest" description="Disordered" evidence="6">
    <location>
        <begin position="1"/>
        <end position="22"/>
    </location>
</feature>
<dbReference type="PANTHER" id="PTHR46116:SF21">
    <property type="entry name" value="UBIQUITIN-CONJUGATING ENZYME E2 23-RELATED"/>
    <property type="match status" value="1"/>
</dbReference>
<feature type="region of interest" description="Disordered" evidence="6">
    <location>
        <begin position="70"/>
        <end position="99"/>
    </location>
</feature>
<evidence type="ECO:0000256" key="1">
    <source>
        <dbReference type="ARBA" id="ARBA00012486"/>
    </source>
</evidence>
<feature type="region of interest" description="Disordered" evidence="6">
    <location>
        <begin position="405"/>
        <end position="449"/>
    </location>
</feature>
<dbReference type="Gene3D" id="3.10.110.10">
    <property type="entry name" value="Ubiquitin Conjugating Enzyme"/>
    <property type="match status" value="1"/>
</dbReference>
<dbReference type="CDD" id="cd23837">
    <property type="entry name" value="UBCc_UBE2O"/>
    <property type="match status" value="1"/>
</dbReference>